<reference evidence="14" key="1">
    <citation type="submission" date="2021-02" db="EMBL/GenBank/DDBJ databases">
        <title>Natrosporangium hydrolyticum gen. nov., sp. nov, a haloalkaliphilic actinobacterium from a soda solonchak soil.</title>
        <authorList>
            <person name="Sorokin D.Y."/>
            <person name="Khijniak T.V."/>
            <person name="Zakharycheva A.P."/>
            <person name="Boueva O.V."/>
            <person name="Ariskina E.V."/>
            <person name="Hahnke R.L."/>
            <person name="Bunk B."/>
            <person name="Sproer C."/>
            <person name="Schumann P."/>
            <person name="Evtushenko L.I."/>
            <person name="Kublanov I.V."/>
        </authorList>
    </citation>
    <scope>NUCLEOTIDE SEQUENCE</scope>
    <source>
        <strain evidence="14">DSM 106523</strain>
    </source>
</reference>
<feature type="transmembrane region" description="Helical" evidence="12">
    <location>
        <begin position="687"/>
        <end position="709"/>
    </location>
</feature>
<dbReference type="InterPro" id="IPR001757">
    <property type="entry name" value="P_typ_ATPase"/>
</dbReference>
<dbReference type="SFLD" id="SFLDS00003">
    <property type="entry name" value="Haloacid_Dehalogenase"/>
    <property type="match status" value="1"/>
</dbReference>
<dbReference type="FunFam" id="2.70.150.10:FF:000160">
    <property type="entry name" value="Sarcoplasmic/endoplasmic reticulum calcium ATPase 1"/>
    <property type="match status" value="1"/>
</dbReference>
<dbReference type="Pfam" id="PF00690">
    <property type="entry name" value="Cation_ATPase_N"/>
    <property type="match status" value="1"/>
</dbReference>
<dbReference type="Pfam" id="PF13246">
    <property type="entry name" value="Cation_ATPase"/>
    <property type="match status" value="1"/>
</dbReference>
<feature type="transmembrane region" description="Helical" evidence="12">
    <location>
        <begin position="255"/>
        <end position="275"/>
    </location>
</feature>
<dbReference type="PANTHER" id="PTHR43294:SF20">
    <property type="entry name" value="P-TYPE ATPASE"/>
    <property type="match status" value="1"/>
</dbReference>
<keyword evidence="6" id="KW-0067">ATP-binding</keyword>
<dbReference type="GO" id="GO:1990573">
    <property type="term" value="P:potassium ion import across plasma membrane"/>
    <property type="evidence" value="ECO:0007669"/>
    <property type="project" value="TreeGrafter"/>
</dbReference>
<dbReference type="InterPro" id="IPR004014">
    <property type="entry name" value="ATPase_P-typ_cation-transptr_N"/>
</dbReference>
<dbReference type="InterPro" id="IPR036412">
    <property type="entry name" value="HAD-like_sf"/>
</dbReference>
<dbReference type="SUPFAM" id="SSF56784">
    <property type="entry name" value="HAD-like"/>
    <property type="match status" value="1"/>
</dbReference>
<dbReference type="PROSITE" id="PS00154">
    <property type="entry name" value="ATPASE_E1_E2"/>
    <property type="match status" value="1"/>
</dbReference>
<dbReference type="GO" id="GO:0030007">
    <property type="term" value="P:intracellular potassium ion homeostasis"/>
    <property type="evidence" value="ECO:0007669"/>
    <property type="project" value="TreeGrafter"/>
</dbReference>
<evidence type="ECO:0000256" key="7">
    <source>
        <dbReference type="ARBA" id="ARBA00022842"/>
    </source>
</evidence>
<dbReference type="GO" id="GO:0005886">
    <property type="term" value="C:plasma membrane"/>
    <property type="evidence" value="ECO:0007669"/>
    <property type="project" value="UniProtKB-SubCell"/>
</dbReference>
<dbReference type="Gene3D" id="3.40.50.1000">
    <property type="entry name" value="HAD superfamily/HAD-like"/>
    <property type="match status" value="1"/>
</dbReference>
<dbReference type="GO" id="GO:0005391">
    <property type="term" value="F:P-type sodium:potassium-exchanging transporter activity"/>
    <property type="evidence" value="ECO:0007669"/>
    <property type="project" value="TreeGrafter"/>
</dbReference>
<dbReference type="Gene3D" id="3.40.1110.10">
    <property type="entry name" value="Calcium-transporting ATPase, cytoplasmic domain N"/>
    <property type="match status" value="1"/>
</dbReference>
<proteinExistence type="inferred from homology"/>
<sequence length="897" mass="94210">MTGEGVTTAQHPPQPWHALSADEVAGVWETGEQGLAEAAVARRRAQYGPNQLAEAPPPSPLVVLARQFRSPLIYILVIAAIVTLLLREYLDAIVIGIVVAINAMIGFWQERKAEQAVRALAQLVVPVARVVRHGREQEVDSRELVPGDVVLLEPGARVPADLRLRAATALEIDESLLTGESAPVRKQLAPLAPETVLADRRCMAYSGSVVTSGRGHGVVVATGQETELGAIAGLIRQTRELATPLQVRMGRFARFIGLAVAAGSALAFATGLALGGDLQQMFLTAVALAVAAIPEGLPIAVTVTLALGVHRMAKRHAIVRRLPAVETLGSTTVIGSDKTGTLTENRMTVQELWAGGESQPAGQPATPGTPLYEALLAGVLTNEAEIYETDRGGHSSGDPTEVALLTAAAAAGIIPDEVRDAYPLFAEIPFEPERRYSASIRERDGGHVTFVKGAPERIAEMCTHQLAPDGTLAPLDRAAVAEAAAALAGRGLRVLAMAGSGPHDRLTDPEQVAEPAGLVLLGLQGMLDPPRPGVAESIATCRGAGIRVVMITGDHAATAAAIAARLGLIDPAAPAAVLTGEELARLDDDQLRARVPEVTVYARVAPEDKLRVVAALQARGEVVAVTGDGVNDAPALKAAAIGVAMGRTGTDVAREASDMVLTDDNFVSIAAAVEEGRTTFDNIRKASFFLVSTGAATIIAILVGLWLGWPLLMLPAQLLWLNLVTNGLQDKALAFEPGEQGLLERPPRPVDEGVIPKPLWGRIALVGVVMAAGTLAMFNWELTRSGSLTSAQTVALTTMVVFMACHVGNARVAHHSAFRVSPLANPFLLVATVAALGVHIAALYAPPTQFLLRVEPIDLAAWLRIVPVALTVVVAVELDKLVRRTVATRRLRKASGG</sequence>
<dbReference type="InterPro" id="IPR050510">
    <property type="entry name" value="Cation_transp_ATPase_P-type"/>
</dbReference>
<evidence type="ECO:0000256" key="2">
    <source>
        <dbReference type="ARBA" id="ARBA00005675"/>
    </source>
</evidence>
<feature type="transmembrane region" description="Helical" evidence="12">
    <location>
        <begin position="68"/>
        <end position="86"/>
    </location>
</feature>
<dbReference type="SFLD" id="SFLDG00002">
    <property type="entry name" value="C1.7:_P-type_atpase_like"/>
    <property type="match status" value="1"/>
</dbReference>
<gene>
    <name evidence="14" type="ORF">JQS43_07025</name>
</gene>
<keyword evidence="9 12" id="KW-1133">Transmembrane helix</keyword>
<dbReference type="Pfam" id="PF00689">
    <property type="entry name" value="Cation_ATPase_C"/>
    <property type="match status" value="1"/>
</dbReference>
<dbReference type="FunFam" id="3.40.50.1000:FF:000028">
    <property type="entry name" value="Calcium-transporting P-type ATPase, putative"/>
    <property type="match status" value="1"/>
</dbReference>
<keyword evidence="4 12" id="KW-0812">Transmembrane</keyword>
<dbReference type="Gene3D" id="2.70.150.10">
    <property type="entry name" value="Calcium-transporting ATPase, cytoplasmic transduction domain A"/>
    <property type="match status" value="1"/>
</dbReference>
<keyword evidence="7" id="KW-0460">Magnesium</keyword>
<dbReference type="NCBIfam" id="TIGR01494">
    <property type="entry name" value="ATPase_P-type"/>
    <property type="match status" value="2"/>
</dbReference>
<evidence type="ECO:0000256" key="9">
    <source>
        <dbReference type="ARBA" id="ARBA00022989"/>
    </source>
</evidence>
<dbReference type="PANTHER" id="PTHR43294">
    <property type="entry name" value="SODIUM/POTASSIUM-TRANSPORTING ATPASE SUBUNIT ALPHA"/>
    <property type="match status" value="1"/>
</dbReference>
<feature type="transmembrane region" description="Helical" evidence="12">
    <location>
        <begin position="281"/>
        <end position="307"/>
    </location>
</feature>
<comment type="subcellular location">
    <subcellularLocation>
        <location evidence="1">Cell membrane</location>
        <topology evidence="1">Multi-pass membrane protein</topology>
    </subcellularLocation>
</comment>
<dbReference type="SUPFAM" id="SSF81653">
    <property type="entry name" value="Calcium ATPase, transduction domain A"/>
    <property type="match status" value="1"/>
</dbReference>
<dbReference type="PRINTS" id="PR00119">
    <property type="entry name" value="CATATPASE"/>
</dbReference>
<evidence type="ECO:0000256" key="8">
    <source>
        <dbReference type="ARBA" id="ARBA00022967"/>
    </source>
</evidence>
<dbReference type="GO" id="GO:1902600">
    <property type="term" value="P:proton transmembrane transport"/>
    <property type="evidence" value="ECO:0007669"/>
    <property type="project" value="TreeGrafter"/>
</dbReference>
<feature type="transmembrane region" description="Helical" evidence="12">
    <location>
        <begin position="859"/>
        <end position="882"/>
    </location>
</feature>
<dbReference type="PRINTS" id="PR00120">
    <property type="entry name" value="HATPASE"/>
</dbReference>
<dbReference type="InterPro" id="IPR059000">
    <property type="entry name" value="ATPase_P-type_domA"/>
</dbReference>
<dbReference type="InterPro" id="IPR023214">
    <property type="entry name" value="HAD_sf"/>
</dbReference>
<feature type="domain" description="Cation-transporting P-type ATPase N-terminal" evidence="13">
    <location>
        <begin position="15"/>
        <end position="88"/>
    </location>
</feature>
<name>A0A895YJ84_9ACTN</name>
<dbReference type="Proteomes" id="UP000662857">
    <property type="component" value="Chromosome"/>
</dbReference>
<feature type="transmembrane region" description="Helical" evidence="12">
    <location>
        <begin position="92"/>
        <end position="108"/>
    </location>
</feature>
<dbReference type="GO" id="GO:0036376">
    <property type="term" value="P:sodium ion export across plasma membrane"/>
    <property type="evidence" value="ECO:0007669"/>
    <property type="project" value="TreeGrafter"/>
</dbReference>
<dbReference type="GO" id="GO:0006883">
    <property type="term" value="P:intracellular sodium ion homeostasis"/>
    <property type="evidence" value="ECO:0007669"/>
    <property type="project" value="TreeGrafter"/>
</dbReference>
<dbReference type="InterPro" id="IPR044492">
    <property type="entry name" value="P_typ_ATPase_HD_dom"/>
</dbReference>
<dbReference type="Gene3D" id="1.20.1110.10">
    <property type="entry name" value="Calcium-transporting ATPase, transmembrane domain"/>
    <property type="match status" value="1"/>
</dbReference>
<evidence type="ECO:0000259" key="13">
    <source>
        <dbReference type="SMART" id="SM00831"/>
    </source>
</evidence>
<dbReference type="RefSeq" id="WP_239678256.1">
    <property type="nucleotide sequence ID" value="NZ_CP070499.1"/>
</dbReference>
<evidence type="ECO:0000256" key="3">
    <source>
        <dbReference type="ARBA" id="ARBA00022553"/>
    </source>
</evidence>
<keyword evidence="5" id="KW-0547">Nucleotide-binding</keyword>
<dbReference type="KEGG" id="nhy:JQS43_07025"/>
<dbReference type="GO" id="GO:0005524">
    <property type="term" value="F:ATP binding"/>
    <property type="evidence" value="ECO:0007669"/>
    <property type="project" value="UniProtKB-KW"/>
</dbReference>
<dbReference type="AlphaFoldDB" id="A0A895YJ84"/>
<keyword evidence="10 12" id="KW-0472">Membrane</keyword>
<dbReference type="InterPro" id="IPR018303">
    <property type="entry name" value="ATPase_P-typ_P_site"/>
</dbReference>
<keyword evidence="3" id="KW-0597">Phosphoprotein</keyword>
<evidence type="ECO:0000256" key="12">
    <source>
        <dbReference type="SAM" id="Phobius"/>
    </source>
</evidence>
<evidence type="ECO:0000256" key="10">
    <source>
        <dbReference type="ARBA" id="ARBA00023136"/>
    </source>
</evidence>
<keyword evidence="15" id="KW-1185">Reference proteome</keyword>
<dbReference type="SMART" id="SM00831">
    <property type="entry name" value="Cation_ATPase_N"/>
    <property type="match status" value="1"/>
</dbReference>
<evidence type="ECO:0000256" key="5">
    <source>
        <dbReference type="ARBA" id="ARBA00022741"/>
    </source>
</evidence>
<comment type="catalytic activity">
    <reaction evidence="11">
        <text>ATP + H2O = ADP + phosphate + H(+)</text>
        <dbReference type="Rhea" id="RHEA:13065"/>
        <dbReference type="ChEBI" id="CHEBI:15377"/>
        <dbReference type="ChEBI" id="CHEBI:15378"/>
        <dbReference type="ChEBI" id="CHEBI:30616"/>
        <dbReference type="ChEBI" id="CHEBI:43474"/>
        <dbReference type="ChEBI" id="CHEBI:456216"/>
    </reaction>
</comment>
<dbReference type="GO" id="GO:0016887">
    <property type="term" value="F:ATP hydrolysis activity"/>
    <property type="evidence" value="ECO:0007669"/>
    <property type="project" value="InterPro"/>
</dbReference>
<dbReference type="SUPFAM" id="SSF81665">
    <property type="entry name" value="Calcium ATPase, transmembrane domain M"/>
    <property type="match status" value="1"/>
</dbReference>
<evidence type="ECO:0000256" key="4">
    <source>
        <dbReference type="ARBA" id="ARBA00022692"/>
    </source>
</evidence>
<accession>A0A895YJ84</accession>
<dbReference type="EMBL" id="CP070499">
    <property type="protein sequence ID" value="QSB16055.1"/>
    <property type="molecule type" value="Genomic_DNA"/>
</dbReference>
<feature type="transmembrane region" description="Helical" evidence="12">
    <location>
        <begin position="827"/>
        <end position="847"/>
    </location>
</feature>
<evidence type="ECO:0000313" key="14">
    <source>
        <dbReference type="EMBL" id="QSB16055.1"/>
    </source>
</evidence>
<evidence type="ECO:0000256" key="6">
    <source>
        <dbReference type="ARBA" id="ARBA00022840"/>
    </source>
</evidence>
<evidence type="ECO:0000256" key="1">
    <source>
        <dbReference type="ARBA" id="ARBA00004651"/>
    </source>
</evidence>
<dbReference type="SUPFAM" id="SSF81660">
    <property type="entry name" value="Metal cation-transporting ATPase, ATP-binding domain N"/>
    <property type="match status" value="1"/>
</dbReference>
<dbReference type="InterPro" id="IPR023298">
    <property type="entry name" value="ATPase_P-typ_TM_dom_sf"/>
</dbReference>
<dbReference type="Pfam" id="PF00122">
    <property type="entry name" value="E1-E2_ATPase"/>
    <property type="match status" value="1"/>
</dbReference>
<organism evidence="14 15">
    <name type="scientific">Natronosporangium hydrolyticum</name>
    <dbReference type="NCBI Taxonomy" id="2811111"/>
    <lineage>
        <taxon>Bacteria</taxon>
        <taxon>Bacillati</taxon>
        <taxon>Actinomycetota</taxon>
        <taxon>Actinomycetes</taxon>
        <taxon>Micromonosporales</taxon>
        <taxon>Micromonosporaceae</taxon>
        <taxon>Natronosporangium</taxon>
    </lineage>
</organism>
<evidence type="ECO:0000313" key="15">
    <source>
        <dbReference type="Proteomes" id="UP000662857"/>
    </source>
</evidence>
<protein>
    <submittedName>
        <fullName evidence="14">HAD-IC family P-type ATPase</fullName>
    </submittedName>
</protein>
<dbReference type="InterPro" id="IPR008250">
    <property type="entry name" value="ATPase_P-typ_transduc_dom_A_sf"/>
</dbReference>
<dbReference type="SFLD" id="SFLDF00027">
    <property type="entry name" value="p-type_atpase"/>
    <property type="match status" value="1"/>
</dbReference>
<keyword evidence="8" id="KW-1278">Translocase</keyword>
<dbReference type="InterPro" id="IPR023299">
    <property type="entry name" value="ATPase_P-typ_cyto_dom_N"/>
</dbReference>
<comment type="similarity">
    <text evidence="2">Belongs to the cation transport ATPase (P-type) (TC 3.A.3) family. Type IIA subfamily.</text>
</comment>
<evidence type="ECO:0000256" key="11">
    <source>
        <dbReference type="ARBA" id="ARBA00049360"/>
    </source>
</evidence>
<dbReference type="InterPro" id="IPR006068">
    <property type="entry name" value="ATPase_P-typ_cation-transptr_C"/>
</dbReference>